<dbReference type="AlphaFoldDB" id="A0A927HGZ1"/>
<protein>
    <submittedName>
        <fullName evidence="2">Uncharacterized protein</fullName>
    </submittedName>
</protein>
<sequence>MKQVPKPTTDEDLIQAFLDKGGEVKKGKTKPMPEGLGLSNNQWGNKLTKEEKAAVKALEEAAKKA</sequence>
<dbReference type="RefSeq" id="WP_191077015.1">
    <property type="nucleotide sequence ID" value="NZ_JACTAG010000003.1"/>
</dbReference>
<dbReference type="EMBL" id="JACTAG010000003">
    <property type="protein sequence ID" value="MBD3665993.1"/>
    <property type="molecule type" value="Genomic_DNA"/>
</dbReference>
<dbReference type="Proteomes" id="UP000635142">
    <property type="component" value="Unassembled WGS sequence"/>
</dbReference>
<evidence type="ECO:0000313" key="3">
    <source>
        <dbReference type="Proteomes" id="UP000635142"/>
    </source>
</evidence>
<keyword evidence="3" id="KW-1185">Reference proteome</keyword>
<reference evidence="2" key="1">
    <citation type="submission" date="2020-08" db="EMBL/GenBank/DDBJ databases">
        <title>Sulfitobacter aestuariivivens sp. nov., isolated from a tidal flat.</title>
        <authorList>
            <person name="Park S."/>
            <person name="Yoon J.-H."/>
        </authorList>
    </citation>
    <scope>NUCLEOTIDE SEQUENCE</scope>
    <source>
        <strain evidence="2">TSTF-M16</strain>
    </source>
</reference>
<organism evidence="2 3">
    <name type="scientific">Sulfitobacter aestuariivivens</name>
    <dbReference type="NCBI Taxonomy" id="2766981"/>
    <lineage>
        <taxon>Bacteria</taxon>
        <taxon>Pseudomonadati</taxon>
        <taxon>Pseudomonadota</taxon>
        <taxon>Alphaproteobacteria</taxon>
        <taxon>Rhodobacterales</taxon>
        <taxon>Roseobacteraceae</taxon>
        <taxon>Sulfitobacter</taxon>
    </lineage>
</organism>
<accession>A0A927HGZ1</accession>
<name>A0A927HGZ1_9RHOB</name>
<evidence type="ECO:0000313" key="2">
    <source>
        <dbReference type="EMBL" id="MBD3665993.1"/>
    </source>
</evidence>
<gene>
    <name evidence="2" type="ORF">H9Q16_18805</name>
</gene>
<proteinExistence type="predicted"/>
<evidence type="ECO:0000256" key="1">
    <source>
        <dbReference type="SAM" id="MobiDB-lite"/>
    </source>
</evidence>
<comment type="caution">
    <text evidence="2">The sequence shown here is derived from an EMBL/GenBank/DDBJ whole genome shotgun (WGS) entry which is preliminary data.</text>
</comment>
<feature type="region of interest" description="Disordered" evidence="1">
    <location>
        <begin position="21"/>
        <end position="42"/>
    </location>
</feature>